<keyword evidence="2" id="KW-0276">Fatty acid metabolism</keyword>
<comment type="caution">
    <text evidence="5">The sequence shown here is derived from an EMBL/GenBank/DDBJ whole genome shotgun (WGS) entry which is preliminary data.</text>
</comment>
<dbReference type="PRINTS" id="PR00154">
    <property type="entry name" value="AMPBINDING"/>
</dbReference>
<dbReference type="Pfam" id="PF23562">
    <property type="entry name" value="AMP-binding_C_3"/>
    <property type="match status" value="1"/>
</dbReference>
<dbReference type="InterPro" id="IPR020459">
    <property type="entry name" value="AMP-binding"/>
</dbReference>
<dbReference type="InterPro" id="IPR000873">
    <property type="entry name" value="AMP-dep_synth/lig_dom"/>
</dbReference>
<evidence type="ECO:0000259" key="4">
    <source>
        <dbReference type="Pfam" id="PF00501"/>
    </source>
</evidence>
<protein>
    <submittedName>
        <fullName evidence="5">AMP-dependent synthetase/ligase</fullName>
    </submittedName>
</protein>
<evidence type="ECO:0000256" key="3">
    <source>
        <dbReference type="ARBA" id="ARBA00023098"/>
    </source>
</evidence>
<dbReference type="InterPro" id="IPR042099">
    <property type="entry name" value="ANL_N_sf"/>
</dbReference>
<dbReference type="EMBL" id="JBHTJM010000002">
    <property type="protein sequence ID" value="MFD0962810.1"/>
    <property type="molecule type" value="Genomic_DNA"/>
</dbReference>
<keyword evidence="6" id="KW-1185">Reference proteome</keyword>
<dbReference type="RefSeq" id="WP_377712848.1">
    <property type="nucleotide sequence ID" value="NZ_JBHTJM010000002.1"/>
</dbReference>
<dbReference type="SUPFAM" id="SSF56801">
    <property type="entry name" value="Acetyl-CoA synthetase-like"/>
    <property type="match status" value="1"/>
</dbReference>
<evidence type="ECO:0000256" key="1">
    <source>
        <dbReference type="ARBA" id="ARBA00022598"/>
    </source>
</evidence>
<keyword evidence="3" id="KW-0443">Lipid metabolism</keyword>
<gene>
    <name evidence="5" type="ORF">ACFQ1O_02185</name>
</gene>
<dbReference type="CDD" id="cd05907">
    <property type="entry name" value="VL_LC_FACS_like"/>
    <property type="match status" value="1"/>
</dbReference>
<keyword evidence="1" id="KW-0436">Ligase</keyword>
<dbReference type="PROSITE" id="PS00455">
    <property type="entry name" value="AMP_BINDING"/>
    <property type="match status" value="1"/>
</dbReference>
<dbReference type="PANTHER" id="PTHR43272:SF32">
    <property type="entry name" value="AMP-DEPENDENT SYNTHETASE_LIGASE DOMAIN-CONTAINING PROTEIN"/>
    <property type="match status" value="1"/>
</dbReference>
<name>A0ABW3HZY0_9FLAO</name>
<dbReference type="Pfam" id="PF00501">
    <property type="entry name" value="AMP-binding"/>
    <property type="match status" value="1"/>
</dbReference>
<proteinExistence type="predicted"/>
<organism evidence="5 6">
    <name type="scientific">Pseudofulvibacter geojedonensis</name>
    <dbReference type="NCBI Taxonomy" id="1123758"/>
    <lineage>
        <taxon>Bacteria</taxon>
        <taxon>Pseudomonadati</taxon>
        <taxon>Bacteroidota</taxon>
        <taxon>Flavobacteriia</taxon>
        <taxon>Flavobacteriales</taxon>
        <taxon>Flavobacteriaceae</taxon>
        <taxon>Pseudofulvibacter</taxon>
    </lineage>
</organism>
<sequence length="591" mass="67047">MTKITRLFDFPYHQLEKYNLSNALVTKYNGEWIATSTQEYIDKANAISRGLLRLGVKANDKVAIISMTNRTEWNICDIGILQTGAQDVPIYPTISKEDYEYVLNHSEASYCFVSCKEVLEKINAIKKNVPSLKEVYCFDTIDGCKNWTEVLDLGKDDSNQNEVEERKNAVTENDLATLIYTSGTTGRPKGVMLSHKNIVSNAMNSATRVPVAEGNAKALSFLPVCHIYERMLLYMYQYFGVSIYFAESLETISDNLKEISPEVMTAVPRLLEKVYDKIYAKGADLTGIKKKLFFWAIDLGLEYEPYGANGSWYEFKLKIARKLIFSKWQEALGGNLKVIASGSAALQPRLARVFRAADIPVMEGYGLTETSPVVSVNDERNRGFKIGTVGKLLPETEVKIAEDGEILVKGPQVMQGYYKDAEKTAEVLKDGYFHTGDIGEIDSDGFLKITDRKKEMFKTSGGKYVAPQVLENQFKQSRFIEQIMVVGDGEKMPAALIQPNFEFITDWAEIHNIDLGNTPQDQISNQQLIDRIQKEIDEHNVKFGKWEQVKRFELTPDVWSIEAGHLTPTMKMKRKIIKEKYIDLYNKIYGH</sequence>
<reference evidence="6" key="1">
    <citation type="journal article" date="2019" name="Int. J. Syst. Evol. Microbiol.">
        <title>The Global Catalogue of Microorganisms (GCM) 10K type strain sequencing project: providing services to taxonomists for standard genome sequencing and annotation.</title>
        <authorList>
            <consortium name="The Broad Institute Genomics Platform"/>
            <consortium name="The Broad Institute Genome Sequencing Center for Infectious Disease"/>
            <person name="Wu L."/>
            <person name="Ma J."/>
        </authorList>
    </citation>
    <scope>NUCLEOTIDE SEQUENCE [LARGE SCALE GENOMIC DNA]</scope>
    <source>
        <strain evidence="6">CCUG 62114</strain>
    </source>
</reference>
<evidence type="ECO:0000313" key="6">
    <source>
        <dbReference type="Proteomes" id="UP001596997"/>
    </source>
</evidence>
<dbReference type="PANTHER" id="PTHR43272">
    <property type="entry name" value="LONG-CHAIN-FATTY-ACID--COA LIGASE"/>
    <property type="match status" value="1"/>
</dbReference>
<feature type="domain" description="AMP-dependent synthetase/ligase" evidence="4">
    <location>
        <begin position="23"/>
        <end position="418"/>
    </location>
</feature>
<accession>A0ABW3HZY0</accession>
<evidence type="ECO:0000256" key="2">
    <source>
        <dbReference type="ARBA" id="ARBA00022832"/>
    </source>
</evidence>
<dbReference type="Proteomes" id="UP001596997">
    <property type="component" value="Unassembled WGS sequence"/>
</dbReference>
<dbReference type="InterPro" id="IPR020845">
    <property type="entry name" value="AMP-binding_CS"/>
</dbReference>
<dbReference type="Gene3D" id="3.40.50.12780">
    <property type="entry name" value="N-terminal domain of ligase-like"/>
    <property type="match status" value="2"/>
</dbReference>
<evidence type="ECO:0000313" key="5">
    <source>
        <dbReference type="EMBL" id="MFD0962810.1"/>
    </source>
</evidence>